<dbReference type="EMBL" id="PIUK01000597">
    <property type="protein sequence ID" value="MBY6278554.1"/>
    <property type="molecule type" value="Genomic_DNA"/>
</dbReference>
<feature type="non-terminal residue" evidence="1">
    <location>
        <position position="66"/>
    </location>
</feature>
<accession>A0A953LKP6</accession>
<proteinExistence type="predicted"/>
<name>A0A953LKP6_SYMTR</name>
<organism evidence="1 2">
    <name type="scientific">Symbiobacterium thermophilum</name>
    <dbReference type="NCBI Taxonomy" id="2734"/>
    <lineage>
        <taxon>Bacteria</taxon>
        <taxon>Bacillati</taxon>
        <taxon>Bacillota</taxon>
        <taxon>Clostridia</taxon>
        <taxon>Eubacteriales</taxon>
        <taxon>Symbiobacteriaceae</taxon>
        <taxon>Symbiobacterium</taxon>
    </lineage>
</organism>
<gene>
    <name evidence="1" type="ORF">CWE10_20930</name>
</gene>
<evidence type="ECO:0000313" key="1">
    <source>
        <dbReference type="EMBL" id="MBY6278554.1"/>
    </source>
</evidence>
<comment type="caution">
    <text evidence="1">The sequence shown here is derived from an EMBL/GenBank/DDBJ whole genome shotgun (WGS) entry which is preliminary data.</text>
</comment>
<reference evidence="1" key="1">
    <citation type="submission" date="2017-11" db="EMBL/GenBank/DDBJ databases">
        <title>Three new genomes from thermophilic consortium.</title>
        <authorList>
            <person name="Quaggio R."/>
            <person name="Amgarten D."/>
            <person name="Setubal J.C."/>
        </authorList>
    </citation>
    <scope>NUCLEOTIDE SEQUENCE</scope>
    <source>
        <strain evidence="1">ZCTH01-B2</strain>
    </source>
</reference>
<dbReference type="AlphaFoldDB" id="A0A953LKP6"/>
<dbReference type="Proteomes" id="UP000732377">
    <property type="component" value="Unassembled WGS sequence"/>
</dbReference>
<evidence type="ECO:0000313" key="2">
    <source>
        <dbReference type="Proteomes" id="UP000732377"/>
    </source>
</evidence>
<protein>
    <submittedName>
        <fullName evidence="1">Uncharacterized protein</fullName>
    </submittedName>
</protein>
<sequence length="66" mass="7341">MSRQTKWLLLALLVVILHSIYMAAQVGACPGGGITCHYFPWGFLNAERAGTFLIRELWFAGALLVF</sequence>
<dbReference type="RefSeq" id="WP_273382148.1">
    <property type="nucleotide sequence ID" value="NZ_PIUK01000597.1"/>
</dbReference>